<accession>A0ABU9SJ72</accession>
<name>A0ABU9SJ72_9BURK</name>
<proteinExistence type="predicted"/>
<evidence type="ECO:0000313" key="2">
    <source>
        <dbReference type="Proteomes" id="UP001390669"/>
    </source>
</evidence>
<organism evidence="1 2">
    <name type="scientific">Paraburkholderia guartelaensis</name>
    <dbReference type="NCBI Taxonomy" id="2546446"/>
    <lineage>
        <taxon>Bacteria</taxon>
        <taxon>Pseudomonadati</taxon>
        <taxon>Pseudomonadota</taxon>
        <taxon>Betaproteobacteria</taxon>
        <taxon>Burkholderiales</taxon>
        <taxon>Burkholderiaceae</taxon>
        <taxon>Paraburkholderia</taxon>
    </lineage>
</organism>
<comment type="caution">
    <text evidence="1">The sequence shown here is derived from an EMBL/GenBank/DDBJ whole genome shotgun (WGS) entry which is preliminary data.</text>
</comment>
<dbReference type="Proteomes" id="UP001390669">
    <property type="component" value="Unassembled WGS sequence"/>
</dbReference>
<protein>
    <recommendedName>
        <fullName evidence="3">MarR family transcriptional regulator</fullName>
    </recommendedName>
</protein>
<evidence type="ECO:0000313" key="1">
    <source>
        <dbReference type="EMBL" id="MEM5450903.1"/>
    </source>
</evidence>
<evidence type="ECO:0008006" key="3">
    <source>
        <dbReference type="Google" id="ProtNLM"/>
    </source>
</evidence>
<keyword evidence="2" id="KW-1185">Reference proteome</keyword>
<reference evidence="1 2" key="1">
    <citation type="submission" date="2024-01" db="EMBL/GenBank/DDBJ databases">
        <title>The diversity of rhizobia nodulating Mimosa spp. in eleven states of Brazil covering several biomes is determined by host plant, location, and edaphic factors.</title>
        <authorList>
            <person name="Rouws L."/>
            <person name="Barauna A."/>
            <person name="Beukes C."/>
            <person name="De Faria S.M."/>
            <person name="Gross E."/>
            <person name="Dos Reis Junior F.B."/>
            <person name="Simon M."/>
            <person name="Maluk M."/>
            <person name="Odee D.W."/>
            <person name="Kenicer G."/>
            <person name="Young J.P.W."/>
            <person name="Reis V.M."/>
            <person name="Zilli J."/>
            <person name="James E.K."/>
        </authorList>
    </citation>
    <scope>NUCLEOTIDE SEQUENCE [LARGE SCALE GENOMIC DNA]</scope>
    <source>
        <strain evidence="1 2">JPY164</strain>
    </source>
</reference>
<dbReference type="EMBL" id="JAYMRW010000012">
    <property type="protein sequence ID" value="MEM5450903.1"/>
    <property type="molecule type" value="Genomic_DNA"/>
</dbReference>
<sequence>MPRPAEYENLIKTKAFEAVTPTPGAITSFLRNAADYKAAADGLDPSRHLQVFTLAYEGYFQLVHAILECYEVRIKDAGRNLAIQRVSTSLGVTTQEFAFITKAHERRNGTSYVSPFPPVSKAEAAAMLSILARYLPVAHALTRTP</sequence>
<gene>
    <name evidence="1" type="ORF">VSR33_25825</name>
</gene>
<dbReference type="RefSeq" id="WP_368607035.1">
    <property type="nucleotide sequence ID" value="NZ_JAYMRW010000012.1"/>
</dbReference>